<name>A0ABN7UJH6_GIGMA</name>
<sequence>MLCYDLQQRLPEKLKKKTRTENHNLPNSDKVLQIDIELPDFDMNNTDPVIEEFFDTRTFEEQNAIEKGSSSQENTNINKDWSINNIFQL</sequence>
<protein>
    <submittedName>
        <fullName evidence="1">28646_t:CDS:1</fullName>
    </submittedName>
</protein>
<gene>
    <name evidence="1" type="ORF">GMARGA_LOCUS6850</name>
</gene>
<proteinExistence type="predicted"/>
<comment type="caution">
    <text evidence="1">The sequence shown here is derived from an EMBL/GenBank/DDBJ whole genome shotgun (WGS) entry which is preliminary data.</text>
</comment>
<evidence type="ECO:0000313" key="2">
    <source>
        <dbReference type="Proteomes" id="UP000789901"/>
    </source>
</evidence>
<accession>A0ABN7UJH6</accession>
<dbReference type="EMBL" id="CAJVQB010003190">
    <property type="protein sequence ID" value="CAG8600333.1"/>
    <property type="molecule type" value="Genomic_DNA"/>
</dbReference>
<organism evidence="1 2">
    <name type="scientific">Gigaspora margarita</name>
    <dbReference type="NCBI Taxonomy" id="4874"/>
    <lineage>
        <taxon>Eukaryota</taxon>
        <taxon>Fungi</taxon>
        <taxon>Fungi incertae sedis</taxon>
        <taxon>Mucoromycota</taxon>
        <taxon>Glomeromycotina</taxon>
        <taxon>Glomeromycetes</taxon>
        <taxon>Diversisporales</taxon>
        <taxon>Gigasporaceae</taxon>
        <taxon>Gigaspora</taxon>
    </lineage>
</organism>
<dbReference type="Proteomes" id="UP000789901">
    <property type="component" value="Unassembled WGS sequence"/>
</dbReference>
<evidence type="ECO:0000313" key="1">
    <source>
        <dbReference type="EMBL" id="CAG8600333.1"/>
    </source>
</evidence>
<keyword evidence="2" id="KW-1185">Reference proteome</keyword>
<reference evidence="1 2" key="1">
    <citation type="submission" date="2021-06" db="EMBL/GenBank/DDBJ databases">
        <authorList>
            <person name="Kallberg Y."/>
            <person name="Tangrot J."/>
            <person name="Rosling A."/>
        </authorList>
    </citation>
    <scope>NUCLEOTIDE SEQUENCE [LARGE SCALE GENOMIC DNA]</scope>
    <source>
        <strain evidence="1 2">120-4 pot B 10/14</strain>
    </source>
</reference>